<name>A0A0F9DEU0_9ZZZZ</name>
<organism evidence="1">
    <name type="scientific">marine sediment metagenome</name>
    <dbReference type="NCBI Taxonomy" id="412755"/>
    <lineage>
        <taxon>unclassified sequences</taxon>
        <taxon>metagenomes</taxon>
        <taxon>ecological metagenomes</taxon>
    </lineage>
</organism>
<sequence length="103" mass="11474">MSDRLVKFCNGKNCKEFKRESNKWWILLEHPSGVFVTTSDLLEGLPAMFDRDGFTQHDACGEACLQSIFAAWTSRAHDPAIPELEEMLTAIEANEVGGLESSP</sequence>
<comment type="caution">
    <text evidence="1">The sequence shown here is derived from an EMBL/GenBank/DDBJ whole genome shotgun (WGS) entry which is preliminary data.</text>
</comment>
<proteinExistence type="predicted"/>
<protein>
    <submittedName>
        <fullName evidence="1">Uncharacterized protein</fullName>
    </submittedName>
</protein>
<dbReference type="EMBL" id="LAZR01029242">
    <property type="protein sequence ID" value="KKL60169.1"/>
    <property type="molecule type" value="Genomic_DNA"/>
</dbReference>
<accession>A0A0F9DEU0</accession>
<gene>
    <name evidence="1" type="ORF">LCGC14_2207990</name>
</gene>
<evidence type="ECO:0000313" key="1">
    <source>
        <dbReference type="EMBL" id="KKL60169.1"/>
    </source>
</evidence>
<reference evidence="1" key="1">
    <citation type="journal article" date="2015" name="Nature">
        <title>Complex archaea that bridge the gap between prokaryotes and eukaryotes.</title>
        <authorList>
            <person name="Spang A."/>
            <person name="Saw J.H."/>
            <person name="Jorgensen S.L."/>
            <person name="Zaremba-Niedzwiedzka K."/>
            <person name="Martijn J."/>
            <person name="Lind A.E."/>
            <person name="van Eijk R."/>
            <person name="Schleper C."/>
            <person name="Guy L."/>
            <person name="Ettema T.J."/>
        </authorList>
    </citation>
    <scope>NUCLEOTIDE SEQUENCE</scope>
</reference>
<dbReference type="AlphaFoldDB" id="A0A0F9DEU0"/>